<dbReference type="NCBIfam" id="TIGR00786">
    <property type="entry name" value="dctM"/>
    <property type="match status" value="1"/>
</dbReference>
<feature type="domain" description="TRAP C4-dicarboxylate transport system permease DctM subunit" evidence="8">
    <location>
        <begin position="12"/>
        <end position="422"/>
    </location>
</feature>
<dbReference type="RefSeq" id="WP_198474673.1">
    <property type="nucleotide sequence ID" value="NZ_JADGMQ010000002.1"/>
</dbReference>
<feature type="transmembrane region" description="Helical" evidence="7">
    <location>
        <begin position="12"/>
        <end position="40"/>
    </location>
</feature>
<dbReference type="PANTHER" id="PTHR33362:SF5">
    <property type="entry name" value="C4-DICARBOXYLATE TRAP TRANSPORTER LARGE PERMEASE PROTEIN DCTM"/>
    <property type="match status" value="1"/>
</dbReference>
<feature type="transmembrane region" description="Helical" evidence="7">
    <location>
        <begin position="61"/>
        <end position="81"/>
    </location>
</feature>
<keyword evidence="5 7" id="KW-1133">Transmembrane helix</keyword>
<feature type="transmembrane region" description="Helical" evidence="7">
    <location>
        <begin position="338"/>
        <end position="357"/>
    </location>
</feature>
<keyword evidence="4 7" id="KW-0812">Transmembrane</keyword>
<comment type="similarity">
    <text evidence="7">Belongs to the TRAP transporter large permease family.</text>
</comment>
<feature type="transmembrane region" description="Helical" evidence="7">
    <location>
        <begin position="309"/>
        <end position="331"/>
    </location>
</feature>
<evidence type="ECO:0000256" key="3">
    <source>
        <dbReference type="ARBA" id="ARBA00022519"/>
    </source>
</evidence>
<evidence type="ECO:0000256" key="7">
    <source>
        <dbReference type="RuleBase" id="RU369079"/>
    </source>
</evidence>
<dbReference type="PANTHER" id="PTHR33362">
    <property type="entry name" value="SIALIC ACID TRAP TRANSPORTER PERMEASE PROTEIN SIAT-RELATED"/>
    <property type="match status" value="1"/>
</dbReference>
<dbReference type="InterPro" id="IPR010656">
    <property type="entry name" value="DctM"/>
</dbReference>
<feature type="transmembrane region" description="Helical" evidence="7">
    <location>
        <begin position="363"/>
        <end position="386"/>
    </location>
</feature>
<evidence type="ECO:0000259" key="8">
    <source>
        <dbReference type="Pfam" id="PF06808"/>
    </source>
</evidence>
<evidence type="ECO:0000256" key="5">
    <source>
        <dbReference type="ARBA" id="ARBA00022989"/>
    </source>
</evidence>
<evidence type="ECO:0000256" key="4">
    <source>
        <dbReference type="ARBA" id="ARBA00022692"/>
    </source>
</evidence>
<comment type="subcellular location">
    <subcellularLocation>
        <location evidence="1 7">Cell inner membrane</location>
        <topology evidence="1 7">Multi-pass membrane protein</topology>
    </subcellularLocation>
</comment>
<organism evidence="9 10">
    <name type="scientific">Aquamicrobium zhengzhouense</name>
    <dbReference type="NCBI Taxonomy" id="2781738"/>
    <lineage>
        <taxon>Bacteria</taxon>
        <taxon>Pseudomonadati</taxon>
        <taxon>Pseudomonadota</taxon>
        <taxon>Alphaproteobacteria</taxon>
        <taxon>Hyphomicrobiales</taxon>
        <taxon>Phyllobacteriaceae</taxon>
        <taxon>Aquamicrobium</taxon>
    </lineage>
</organism>
<gene>
    <name evidence="9" type="ORF">IOD40_04275</name>
</gene>
<sequence>MTYADWVAVWGFIGMFVLMGLRVPIGIAMGIVGVVGFGAIRGITPALNLLTTSPIRTITDFNLSLVPFFVLMGVFATNSGISRELFRTGNAWLGQFRGGLALSTVAACAGFSSICGSSVATAATMTRIALPEMRKAGYDDGTSTGVIAAGGTLGILIPPSVVMVVYAYLTETDVGRLFIAGVIPGILATVMYMATVIVAHRKGLPAGRKFDLRDALASLLPIWAVAVLFIAILGTIYMGIATPTEAAAVGAFVTMLIGIMRRRLNTRQIIDSLVESLRTSVAIFTVLIGAILFGYFLAMTQAPQKLTMFMIGLDLGAYGTLILILVMFFIAGALMDEMAMIILFVPIVFPVIVHLGFDPIWFGIILVTSCQLGMICPPVGINVFVINSIAKEVKLTRIYSGVMPFIAADIIRMALMVIFPAIIMWLPATMR</sequence>
<protein>
    <recommendedName>
        <fullName evidence="7">TRAP transporter large permease protein</fullName>
    </recommendedName>
</protein>
<dbReference type="InterPro" id="IPR004681">
    <property type="entry name" value="TRAP_DctM"/>
</dbReference>
<evidence type="ECO:0000313" key="9">
    <source>
        <dbReference type="EMBL" id="MBI1619880.1"/>
    </source>
</evidence>
<comment type="subunit">
    <text evidence="7">The complex comprises the extracytoplasmic solute receptor protein and the two transmembrane proteins.</text>
</comment>
<dbReference type="EMBL" id="JADGMQ010000002">
    <property type="protein sequence ID" value="MBI1619880.1"/>
    <property type="molecule type" value="Genomic_DNA"/>
</dbReference>
<evidence type="ECO:0000256" key="2">
    <source>
        <dbReference type="ARBA" id="ARBA00022475"/>
    </source>
</evidence>
<reference evidence="9 10" key="1">
    <citation type="submission" date="2020-10" db="EMBL/GenBank/DDBJ databases">
        <title>Aquamicrobium zhengzhouensis sp. nov., a exopolysaccharide producing bacterium isolated from farmland soil.</title>
        <authorList>
            <person name="Wang X."/>
        </authorList>
    </citation>
    <scope>NUCLEOTIDE SEQUENCE [LARGE SCALE GENOMIC DNA]</scope>
    <source>
        <strain evidence="10">cd-1</strain>
    </source>
</reference>
<comment type="function">
    <text evidence="7">Part of the tripartite ATP-independent periplasmic (TRAP) transport system.</text>
</comment>
<keyword evidence="7" id="KW-0813">Transport</keyword>
<dbReference type="PIRSF" id="PIRSF006066">
    <property type="entry name" value="HI0050"/>
    <property type="match status" value="1"/>
</dbReference>
<keyword evidence="2" id="KW-1003">Cell membrane</keyword>
<keyword evidence="6 7" id="KW-0472">Membrane</keyword>
<keyword evidence="3 7" id="KW-0997">Cell inner membrane</keyword>
<keyword evidence="10" id="KW-1185">Reference proteome</keyword>
<feature type="transmembrane region" description="Helical" evidence="7">
    <location>
        <begin position="101"/>
        <end position="125"/>
    </location>
</feature>
<dbReference type="Proteomes" id="UP000601789">
    <property type="component" value="Unassembled WGS sequence"/>
</dbReference>
<feature type="transmembrane region" description="Helical" evidence="7">
    <location>
        <begin position="220"/>
        <end position="240"/>
    </location>
</feature>
<dbReference type="Pfam" id="PF06808">
    <property type="entry name" value="DctM"/>
    <property type="match status" value="1"/>
</dbReference>
<feature type="transmembrane region" description="Helical" evidence="7">
    <location>
        <begin position="398"/>
        <end position="426"/>
    </location>
</feature>
<comment type="caution">
    <text evidence="9">The sequence shown here is derived from an EMBL/GenBank/DDBJ whole genome shotgun (WGS) entry which is preliminary data.</text>
</comment>
<feature type="transmembrane region" description="Helical" evidence="7">
    <location>
        <begin position="175"/>
        <end position="199"/>
    </location>
</feature>
<feature type="transmembrane region" description="Helical" evidence="7">
    <location>
        <begin position="246"/>
        <end position="264"/>
    </location>
</feature>
<accession>A0ABS0S9A0</accession>
<evidence type="ECO:0000313" key="10">
    <source>
        <dbReference type="Proteomes" id="UP000601789"/>
    </source>
</evidence>
<name>A0ABS0S9A0_9HYPH</name>
<evidence type="ECO:0000256" key="6">
    <source>
        <dbReference type="ARBA" id="ARBA00023136"/>
    </source>
</evidence>
<evidence type="ECO:0000256" key="1">
    <source>
        <dbReference type="ARBA" id="ARBA00004429"/>
    </source>
</evidence>
<proteinExistence type="inferred from homology"/>
<feature type="transmembrane region" description="Helical" evidence="7">
    <location>
        <begin position="276"/>
        <end position="297"/>
    </location>
</feature>
<feature type="transmembrane region" description="Helical" evidence="7">
    <location>
        <begin position="146"/>
        <end position="169"/>
    </location>
</feature>